<gene>
    <name evidence="3" type="ORF">GCM10017557_35630</name>
</gene>
<reference evidence="3 4" key="1">
    <citation type="journal article" date="2014" name="Int. J. Syst. Evol. Microbiol.">
        <title>Complete genome sequence of Corynebacterium casei LMG S-19264T (=DSM 44701T), isolated from a smear-ripened cheese.</title>
        <authorList>
            <consortium name="US DOE Joint Genome Institute (JGI-PGF)"/>
            <person name="Walter F."/>
            <person name="Albersmeier A."/>
            <person name="Kalinowski J."/>
            <person name="Ruckert C."/>
        </authorList>
    </citation>
    <scope>NUCLEOTIDE SEQUENCE [LARGE SCALE GENOMIC DNA]</scope>
    <source>
        <strain evidence="3 4">JCM 4677</strain>
    </source>
</reference>
<evidence type="ECO:0000256" key="1">
    <source>
        <dbReference type="RuleBase" id="RU000363"/>
    </source>
</evidence>
<dbReference type="EMBL" id="AP023440">
    <property type="protein sequence ID" value="BCL28704.1"/>
    <property type="molecule type" value="Genomic_DNA"/>
</dbReference>
<dbReference type="PRINTS" id="PR00081">
    <property type="entry name" value="GDHRDH"/>
</dbReference>
<feature type="compositionally biased region" description="Low complexity" evidence="2">
    <location>
        <begin position="307"/>
        <end position="318"/>
    </location>
</feature>
<feature type="region of interest" description="Disordered" evidence="2">
    <location>
        <begin position="289"/>
        <end position="318"/>
    </location>
</feature>
<dbReference type="Gene3D" id="3.40.50.720">
    <property type="entry name" value="NAD(P)-binding Rossmann-like Domain"/>
    <property type="match status" value="1"/>
</dbReference>
<proteinExistence type="inferred from homology"/>
<evidence type="ECO:0000313" key="4">
    <source>
        <dbReference type="Proteomes" id="UP000516444"/>
    </source>
</evidence>
<sequence length="318" mass="33388">MGRTIVITGAGSGFGALAARALADAGHTVYAAMRDIGGRNAARVAQAEAYAAEHQVDLRTVELDVLSQESADAAVATVLAEAGTLDVVVHNAGHMVTGPAEAFTPEELAAVYDTNVLGTQRVNRAALPHLRAQEHGLVLWVGSTSTRGGTPPYLAPYFAAKAAMDALAVSYAAELARFGIETTIVVPGAFTSGTEHFATGGHPSERTVLPAYEERYTGLMDQVAERLAALEPADAPASLVADAIVEVVGTPHGERPFRVHVDPSNDGSEEVSRVADRIRAEFLTRIGLDDLLTPRSPTHSRSRSRSHPQPSTSARSAV</sequence>
<dbReference type="KEGG" id="sgm:GCM10017557_35630"/>
<evidence type="ECO:0000313" key="3">
    <source>
        <dbReference type="EMBL" id="BCL28704.1"/>
    </source>
</evidence>
<dbReference type="AlphaFoldDB" id="A0A7G1P4D0"/>
<dbReference type="PANTHER" id="PTHR43976:SF9">
    <property type="entry name" value="OXIDOREDUCTASE"/>
    <property type="match status" value="1"/>
</dbReference>
<dbReference type="InterPro" id="IPR002347">
    <property type="entry name" value="SDR_fam"/>
</dbReference>
<dbReference type="Pfam" id="PF00106">
    <property type="entry name" value="adh_short"/>
    <property type="match status" value="1"/>
</dbReference>
<keyword evidence="4" id="KW-1185">Reference proteome</keyword>
<dbReference type="PRINTS" id="PR00080">
    <property type="entry name" value="SDRFAMILY"/>
</dbReference>
<dbReference type="InterPro" id="IPR036291">
    <property type="entry name" value="NAD(P)-bd_dom_sf"/>
</dbReference>
<protein>
    <submittedName>
        <fullName evidence="3">Short-chain dehydrogenase/reductase</fullName>
    </submittedName>
</protein>
<evidence type="ECO:0000256" key="2">
    <source>
        <dbReference type="SAM" id="MobiDB-lite"/>
    </source>
</evidence>
<organism evidence="3 4">
    <name type="scientific">Streptomyces aurantiacus</name>
    <dbReference type="NCBI Taxonomy" id="47760"/>
    <lineage>
        <taxon>Bacteria</taxon>
        <taxon>Bacillati</taxon>
        <taxon>Actinomycetota</taxon>
        <taxon>Actinomycetes</taxon>
        <taxon>Kitasatosporales</taxon>
        <taxon>Streptomycetaceae</taxon>
        <taxon>Streptomyces</taxon>
        <taxon>Streptomyces aurantiacus group</taxon>
    </lineage>
</organism>
<dbReference type="RefSeq" id="WP_190850900.1">
    <property type="nucleotide sequence ID" value="NZ_AP023440.1"/>
</dbReference>
<dbReference type="Proteomes" id="UP000516444">
    <property type="component" value="Chromosome"/>
</dbReference>
<comment type="similarity">
    <text evidence="1">Belongs to the short-chain dehydrogenases/reductases (SDR) family.</text>
</comment>
<name>A0A7G1P4D0_9ACTN</name>
<accession>A0A7G1P4D0</accession>
<dbReference type="PANTHER" id="PTHR43976">
    <property type="entry name" value="SHORT CHAIN DEHYDROGENASE"/>
    <property type="match status" value="1"/>
</dbReference>
<dbReference type="InterPro" id="IPR051911">
    <property type="entry name" value="SDR_oxidoreductase"/>
</dbReference>
<dbReference type="SUPFAM" id="SSF51735">
    <property type="entry name" value="NAD(P)-binding Rossmann-fold domains"/>
    <property type="match status" value="1"/>
</dbReference>